<sequence>MNVLVVDGYNIIGAWDELKRLKLEDIGQARDRLIELLADYQAFSGMRVIVVFDAYYVKGMENRHKEYQVEIIYTKENETADECIERLVKELKNVLNQVYVATSDYAEQRTIFGRGALRKSARELYIELNTIDREIADKIEENWQSGRPLKIPLKKDVLDKFEKWRRGDA</sequence>
<dbReference type="InterPro" id="IPR010298">
    <property type="entry name" value="YacP-like"/>
</dbReference>
<comment type="caution">
    <text evidence="1">The sequence shown here is derived from an EMBL/GenBank/DDBJ whole genome shotgun (WGS) entry which is preliminary data.</text>
</comment>
<name>A0ABW5V4V6_9BACI</name>
<evidence type="ECO:0000313" key="2">
    <source>
        <dbReference type="Proteomes" id="UP001597502"/>
    </source>
</evidence>
<evidence type="ECO:0000313" key="1">
    <source>
        <dbReference type="EMBL" id="MFD2760754.1"/>
    </source>
</evidence>
<dbReference type="CDD" id="cd10912">
    <property type="entry name" value="PIN_YacP-like"/>
    <property type="match status" value="1"/>
</dbReference>
<accession>A0ABW5V4V6</accession>
<dbReference type="EMBL" id="JBHUNA010000016">
    <property type="protein sequence ID" value="MFD2760754.1"/>
    <property type="molecule type" value="Genomic_DNA"/>
</dbReference>
<proteinExistence type="predicted"/>
<gene>
    <name evidence="1" type="ORF">ACFSUO_07220</name>
</gene>
<reference evidence="2" key="1">
    <citation type="journal article" date="2019" name="Int. J. Syst. Evol. Microbiol.">
        <title>The Global Catalogue of Microorganisms (GCM) 10K type strain sequencing project: providing services to taxonomists for standard genome sequencing and annotation.</title>
        <authorList>
            <consortium name="The Broad Institute Genomics Platform"/>
            <consortium name="The Broad Institute Genome Sequencing Center for Infectious Disease"/>
            <person name="Wu L."/>
            <person name="Ma J."/>
        </authorList>
    </citation>
    <scope>NUCLEOTIDE SEQUENCE [LARGE SCALE GENOMIC DNA]</scope>
    <source>
        <strain evidence="2">TISTR 1535</strain>
    </source>
</reference>
<dbReference type="PANTHER" id="PTHR34547">
    <property type="entry name" value="YACP-LIKE NYN DOMAIN PROTEIN"/>
    <property type="match status" value="1"/>
</dbReference>
<dbReference type="PANTHER" id="PTHR34547:SF1">
    <property type="entry name" value="YACP-LIKE NYN DOMAIN PROTEIN"/>
    <property type="match status" value="1"/>
</dbReference>
<keyword evidence="2" id="KW-1185">Reference proteome</keyword>
<dbReference type="RefSeq" id="WP_382392563.1">
    <property type="nucleotide sequence ID" value="NZ_JBHUNA010000016.1"/>
</dbReference>
<dbReference type="Pfam" id="PF05991">
    <property type="entry name" value="NYN_YacP"/>
    <property type="match status" value="1"/>
</dbReference>
<protein>
    <submittedName>
        <fullName evidence="1">NYN domain-containing protein</fullName>
    </submittedName>
</protein>
<organism evidence="1 2">
    <name type="scientific">Lentibacillus juripiscarius</name>
    <dbReference type="NCBI Taxonomy" id="257446"/>
    <lineage>
        <taxon>Bacteria</taxon>
        <taxon>Bacillati</taxon>
        <taxon>Bacillota</taxon>
        <taxon>Bacilli</taxon>
        <taxon>Bacillales</taxon>
        <taxon>Bacillaceae</taxon>
        <taxon>Lentibacillus</taxon>
    </lineage>
</organism>
<dbReference type="Proteomes" id="UP001597502">
    <property type="component" value="Unassembled WGS sequence"/>
</dbReference>